<organism evidence="3 4">
    <name type="scientific">Pseudolysinimonas kribbensis</name>
    <dbReference type="NCBI Taxonomy" id="433641"/>
    <lineage>
        <taxon>Bacteria</taxon>
        <taxon>Bacillati</taxon>
        <taxon>Actinomycetota</taxon>
        <taxon>Actinomycetes</taxon>
        <taxon>Micrococcales</taxon>
        <taxon>Microbacteriaceae</taxon>
        <taxon>Pseudolysinimonas</taxon>
    </lineage>
</organism>
<reference evidence="4" key="1">
    <citation type="journal article" date="2019" name="Int. J. Syst. Evol. Microbiol.">
        <title>The Global Catalogue of Microorganisms (GCM) 10K type strain sequencing project: providing services to taxonomists for standard genome sequencing and annotation.</title>
        <authorList>
            <consortium name="The Broad Institute Genomics Platform"/>
            <consortium name="The Broad Institute Genome Sequencing Center for Infectious Disease"/>
            <person name="Wu L."/>
            <person name="Ma J."/>
        </authorList>
    </citation>
    <scope>NUCLEOTIDE SEQUENCE [LARGE SCALE GENOMIC DNA]</scope>
    <source>
        <strain evidence="4">NBRC 108894</strain>
    </source>
</reference>
<keyword evidence="1" id="KW-0560">Oxidoreductase</keyword>
<sequence>MEDNLSTLGIERLGLVYLRRTDRRPGIVGEGDQVVQLDDQLAELAALRDEGKLDAIGLSAVTLEQLRRALPVGIGAVQNAYNLADRTREPELELAAANGVAWVPFFPLGSAWSARADIPDFGRLMTVTSLPEVTSAAERLGTTPAQVALAWLLQHRENVLLIPGTRSAAHAAENLAAASLDLPADILDRLDAVPAPGRARRP</sequence>
<proteinExistence type="predicted"/>
<dbReference type="Pfam" id="PF00248">
    <property type="entry name" value="Aldo_ket_red"/>
    <property type="match status" value="1"/>
</dbReference>
<name>A0ABQ6KEF0_9MICO</name>
<dbReference type="EMBL" id="BSVB01000001">
    <property type="protein sequence ID" value="GMA96681.1"/>
    <property type="molecule type" value="Genomic_DNA"/>
</dbReference>
<comment type="caution">
    <text evidence="3">The sequence shown here is derived from an EMBL/GenBank/DDBJ whole genome shotgun (WGS) entry which is preliminary data.</text>
</comment>
<dbReference type="InterPro" id="IPR050791">
    <property type="entry name" value="Aldo-Keto_reductase"/>
</dbReference>
<evidence type="ECO:0000313" key="3">
    <source>
        <dbReference type="EMBL" id="GMA96681.1"/>
    </source>
</evidence>
<dbReference type="InterPro" id="IPR023210">
    <property type="entry name" value="NADP_OxRdtase_dom"/>
</dbReference>
<evidence type="ECO:0000259" key="2">
    <source>
        <dbReference type="Pfam" id="PF00248"/>
    </source>
</evidence>
<dbReference type="SUPFAM" id="SSF51430">
    <property type="entry name" value="NAD(P)-linked oxidoreductase"/>
    <property type="match status" value="1"/>
</dbReference>
<dbReference type="InterPro" id="IPR036812">
    <property type="entry name" value="NAD(P)_OxRdtase_dom_sf"/>
</dbReference>
<protein>
    <recommendedName>
        <fullName evidence="2">NADP-dependent oxidoreductase domain-containing protein</fullName>
    </recommendedName>
</protein>
<dbReference type="PANTHER" id="PTHR43625:SF40">
    <property type="entry name" value="ALDO-KETO REDUCTASE YAKC [NADP(+)]"/>
    <property type="match status" value="1"/>
</dbReference>
<keyword evidence="4" id="KW-1185">Reference proteome</keyword>
<dbReference type="Proteomes" id="UP001157034">
    <property type="component" value="Unassembled WGS sequence"/>
</dbReference>
<dbReference type="Gene3D" id="3.20.20.100">
    <property type="entry name" value="NADP-dependent oxidoreductase domain"/>
    <property type="match status" value="1"/>
</dbReference>
<dbReference type="PANTHER" id="PTHR43625">
    <property type="entry name" value="AFLATOXIN B1 ALDEHYDE REDUCTASE"/>
    <property type="match status" value="1"/>
</dbReference>
<dbReference type="RefSeq" id="WP_284255207.1">
    <property type="nucleotide sequence ID" value="NZ_BSVB01000001.1"/>
</dbReference>
<feature type="domain" description="NADP-dependent oxidoreductase" evidence="2">
    <location>
        <begin position="3"/>
        <end position="193"/>
    </location>
</feature>
<evidence type="ECO:0000256" key="1">
    <source>
        <dbReference type="ARBA" id="ARBA00023002"/>
    </source>
</evidence>
<gene>
    <name evidence="3" type="ORF">GCM10025881_35050</name>
</gene>
<accession>A0ABQ6KEF0</accession>
<evidence type="ECO:0000313" key="4">
    <source>
        <dbReference type="Proteomes" id="UP001157034"/>
    </source>
</evidence>